<feature type="compositionally biased region" description="Basic and acidic residues" evidence="1">
    <location>
        <begin position="74"/>
        <end position="90"/>
    </location>
</feature>
<dbReference type="GeneID" id="9039670"/>
<protein>
    <recommendedName>
        <fullName evidence="2">Peptidase C45 hydrolase domain-containing protein</fullName>
    </recommendedName>
</protein>
<dbReference type="RefSeq" id="XP_002787613.1">
    <property type="nucleotide sequence ID" value="XM_002787567.1"/>
</dbReference>
<evidence type="ECO:0000313" key="3">
    <source>
        <dbReference type="EMBL" id="EER19409.1"/>
    </source>
</evidence>
<dbReference type="OMA" id="DWPMSHR"/>
<evidence type="ECO:0000256" key="1">
    <source>
        <dbReference type="SAM" id="MobiDB-lite"/>
    </source>
</evidence>
<dbReference type="PANTHER" id="PTHR34180:SF1">
    <property type="entry name" value="BETA-ALANYL-DOPAMINE_CARCININE HYDROLASE"/>
    <property type="match status" value="1"/>
</dbReference>
<proteinExistence type="predicted"/>
<dbReference type="OrthoDB" id="445580at2759"/>
<dbReference type="Gene3D" id="3.60.60.10">
    <property type="entry name" value="Penicillin V Acylase, Chain A"/>
    <property type="match status" value="1"/>
</dbReference>
<dbReference type="Pfam" id="PF07004">
    <property type="entry name" value="SHIPPO-rpt"/>
    <property type="match status" value="3"/>
</dbReference>
<name>C5K774_PERM5</name>
<evidence type="ECO:0000259" key="2">
    <source>
        <dbReference type="Pfam" id="PF03417"/>
    </source>
</evidence>
<evidence type="ECO:0000313" key="4">
    <source>
        <dbReference type="Proteomes" id="UP000007800"/>
    </source>
</evidence>
<dbReference type="PANTHER" id="PTHR34180">
    <property type="entry name" value="PEPTIDASE C45"/>
    <property type="match status" value="1"/>
</dbReference>
<dbReference type="EMBL" id="GG671079">
    <property type="protein sequence ID" value="EER19409.1"/>
    <property type="molecule type" value="Genomic_DNA"/>
</dbReference>
<feature type="region of interest" description="Disordered" evidence="1">
    <location>
        <begin position="73"/>
        <end position="113"/>
    </location>
</feature>
<sequence>MVGTAPLLHHMSPYKASPKWTLKGEGCVEAQRRLDRHANKVPGPGKYDIIGRVDHTSKFRTLARSCSFGSASRFVDERRPTTSPEKKQRSGIEPGPGAYSPPSDFSGRPFTSHGNITFGTGGRMFPKCMEKMARNSPGPGVYEIRNKNRQGSATLSDRAIGVAGRHDWYYDKDIIATRGKPGPGTYDYKVGSEEPCMRFGTSKRPPIYHISSRGHPGPVAPVCGSIGIPAIHVEYSDDIQGHFELGYKVGYALRDHIRAALEIDASLLELVKWHENNSLGGTEAQRWLRLYSENAREAYPKIHSEMRGLSRGTGLPLDTVLLANHRSWIGWAHNEDYDWPMSHRPGYIIYATVYDSVGTGIQQRWAAYTYPLGLSGLAVSVNSDGIVSTVNSLYPTELVVPTESQPAIGQIILGRHLCTATSVEEAVLVLGDRRLSTGHGYNFANYKDPSSAVLYIESAPGGELASRNLTEEGAGRPTVHANSYIFLKGVAENPGPSSGHRLARFEELAGNVKRPADLLKILSDSGDAEWPIFRDRENALLQKDSGTTDLTVFITLSGEWPRIELSVQYAAFKMRNACRIGFSLTTSLG</sequence>
<gene>
    <name evidence="3" type="ORF">Pmar_PMAR012387</name>
</gene>
<dbReference type="InParanoid" id="C5K774"/>
<dbReference type="Pfam" id="PF03417">
    <property type="entry name" value="AAT"/>
    <property type="match status" value="1"/>
</dbReference>
<reference evidence="3 4" key="1">
    <citation type="submission" date="2008-07" db="EMBL/GenBank/DDBJ databases">
        <authorList>
            <person name="El-Sayed N."/>
            <person name="Caler E."/>
            <person name="Inman J."/>
            <person name="Amedeo P."/>
            <person name="Hass B."/>
            <person name="Wortman J."/>
        </authorList>
    </citation>
    <scope>NUCLEOTIDE SEQUENCE [LARGE SCALE GENOMIC DNA]</scope>
    <source>
        <strain evidence="4">ATCC 50983 / TXsc</strain>
    </source>
</reference>
<dbReference type="Proteomes" id="UP000007800">
    <property type="component" value="Unassembled WGS sequence"/>
</dbReference>
<feature type="domain" description="Peptidase C45 hydrolase" evidence="2">
    <location>
        <begin position="332"/>
        <end position="537"/>
    </location>
</feature>
<keyword evidence="4" id="KW-1185">Reference proteome</keyword>
<dbReference type="InterPro" id="IPR005079">
    <property type="entry name" value="Peptidase_C45_hydrolase"/>
</dbReference>
<organism evidence="4">
    <name type="scientific">Perkinsus marinus (strain ATCC 50983 / TXsc)</name>
    <dbReference type="NCBI Taxonomy" id="423536"/>
    <lineage>
        <taxon>Eukaryota</taxon>
        <taxon>Sar</taxon>
        <taxon>Alveolata</taxon>
        <taxon>Perkinsozoa</taxon>
        <taxon>Perkinsea</taxon>
        <taxon>Perkinsida</taxon>
        <taxon>Perkinsidae</taxon>
        <taxon>Perkinsus</taxon>
    </lineage>
</organism>
<dbReference type="InterPro" id="IPR047801">
    <property type="entry name" value="Peptidase_C45"/>
</dbReference>
<dbReference type="Gene3D" id="1.10.10.2120">
    <property type="match status" value="1"/>
</dbReference>
<dbReference type="AlphaFoldDB" id="C5K774"/>
<dbReference type="InterPro" id="IPR010736">
    <property type="entry name" value="SHIPPO-rpt"/>
</dbReference>
<accession>C5K774</accession>